<dbReference type="AlphaFoldDB" id="A0A0D6ES33"/>
<keyword evidence="4" id="KW-0539">Nucleus</keyword>
<evidence type="ECO:0000256" key="5">
    <source>
        <dbReference type="SAM" id="MobiDB-lite"/>
    </source>
</evidence>
<reference evidence="7" key="1">
    <citation type="submission" date="2015-02" db="EMBL/GenBank/DDBJ databases">
        <authorList>
            <person name="Gon?alves P."/>
        </authorList>
    </citation>
    <scope>NUCLEOTIDE SEQUENCE [LARGE SCALE GENOMIC DNA]</scope>
</reference>
<dbReference type="EMBL" id="CENE01000034">
    <property type="protein sequence ID" value="CEQ42754.1"/>
    <property type="molecule type" value="Genomic_DNA"/>
</dbReference>
<dbReference type="InterPro" id="IPR011993">
    <property type="entry name" value="PH-like_dom_sf"/>
</dbReference>
<dbReference type="GO" id="GO:0045292">
    <property type="term" value="P:mRNA cis splicing, via spliceosome"/>
    <property type="evidence" value="ECO:0007669"/>
    <property type="project" value="TreeGrafter"/>
</dbReference>
<comment type="subcellular location">
    <subcellularLocation>
        <location evidence="2">Cytoplasm</location>
    </subcellularLocation>
    <subcellularLocation>
        <location evidence="1">Nucleus</location>
    </subcellularLocation>
</comment>
<feature type="compositionally biased region" description="Basic and acidic residues" evidence="5">
    <location>
        <begin position="233"/>
        <end position="242"/>
    </location>
</feature>
<dbReference type="Gene3D" id="2.30.29.30">
    <property type="entry name" value="Pleckstrin-homology domain (PH domain)/Phosphotyrosine-binding domain (PTB)"/>
    <property type="match status" value="1"/>
</dbReference>
<protein>
    <submittedName>
        <fullName evidence="6">SPOSA6832_04607-mRNA-1:cds</fullName>
    </submittedName>
</protein>
<dbReference type="PANTHER" id="PTHR21399:SF0">
    <property type="entry name" value="METHYLOSOME SUBUNIT PICLN"/>
    <property type="match status" value="1"/>
</dbReference>
<dbReference type="GO" id="GO:0005681">
    <property type="term" value="C:spliceosomal complex"/>
    <property type="evidence" value="ECO:0007669"/>
    <property type="project" value="TreeGrafter"/>
</dbReference>
<organism evidence="6 7">
    <name type="scientific">Sporidiobolus salmonicolor</name>
    <name type="common">Yeast-like fungus</name>
    <name type="synonym">Sporobolomyces salmonicolor</name>
    <dbReference type="NCBI Taxonomy" id="5005"/>
    <lineage>
        <taxon>Eukaryota</taxon>
        <taxon>Fungi</taxon>
        <taxon>Dikarya</taxon>
        <taxon>Basidiomycota</taxon>
        <taxon>Pucciniomycotina</taxon>
        <taxon>Microbotryomycetes</taxon>
        <taxon>Sporidiobolales</taxon>
        <taxon>Sporidiobolaceae</taxon>
        <taxon>Sporobolomyces</taxon>
    </lineage>
</organism>
<proteinExistence type="predicted"/>
<feature type="region of interest" description="Disordered" evidence="5">
    <location>
        <begin position="155"/>
        <end position="175"/>
    </location>
</feature>
<gene>
    <name evidence="6" type="primary">SPOSA6832_04607</name>
</gene>
<evidence type="ECO:0000256" key="2">
    <source>
        <dbReference type="ARBA" id="ARBA00004496"/>
    </source>
</evidence>
<keyword evidence="7" id="KW-1185">Reference proteome</keyword>
<dbReference type="Proteomes" id="UP000243876">
    <property type="component" value="Unassembled WGS sequence"/>
</dbReference>
<dbReference type="GO" id="GO:0034715">
    <property type="term" value="C:pICln-Sm protein complex"/>
    <property type="evidence" value="ECO:0007669"/>
    <property type="project" value="TreeGrafter"/>
</dbReference>
<dbReference type="OrthoDB" id="19714at2759"/>
<accession>A0A0D6ES33</accession>
<evidence type="ECO:0000256" key="4">
    <source>
        <dbReference type="ARBA" id="ARBA00023242"/>
    </source>
</evidence>
<evidence type="ECO:0000256" key="3">
    <source>
        <dbReference type="ARBA" id="ARBA00022490"/>
    </source>
</evidence>
<evidence type="ECO:0000256" key="1">
    <source>
        <dbReference type="ARBA" id="ARBA00004123"/>
    </source>
</evidence>
<name>A0A0D6ES33_SPOSA</name>
<feature type="compositionally biased region" description="Acidic residues" evidence="5">
    <location>
        <begin position="211"/>
        <end position="232"/>
    </location>
</feature>
<keyword evidence="3" id="KW-0963">Cytoplasm</keyword>
<sequence length="253" mass="26735">MAITLLTAPPPALTPPELQSISASTPATFEGIAPLLRHLEDDVELRIEPALEGFEGGTGSLWVTEEALSFFSPATTRGISLPYPHITLHATSRTPSPCIYCQVEEHEGWEDDDGEAEGTTREMWIVPKAESSLDPIFSTLSYCASLHPPAAPSALGGPAVLSESQSQSQSHASSGQAALFASMGLDPDSMVFADENGQLAGPGLAFLDGAGEGEDAAGDAQWEDVPEEEGDKDESSAGRQRSDWVNPGRRAPY</sequence>
<dbReference type="PANTHER" id="PTHR21399">
    <property type="entry name" value="CHLORIDE CONDUCTANCE REGULATORY PROTEIN ICLN"/>
    <property type="match status" value="1"/>
</dbReference>
<evidence type="ECO:0000313" key="7">
    <source>
        <dbReference type="Proteomes" id="UP000243876"/>
    </source>
</evidence>
<evidence type="ECO:0000313" key="6">
    <source>
        <dbReference type="EMBL" id="CEQ42754.1"/>
    </source>
</evidence>
<dbReference type="GO" id="GO:0005829">
    <property type="term" value="C:cytosol"/>
    <property type="evidence" value="ECO:0007669"/>
    <property type="project" value="TreeGrafter"/>
</dbReference>
<dbReference type="Pfam" id="PF03517">
    <property type="entry name" value="Voldacs"/>
    <property type="match status" value="1"/>
</dbReference>
<feature type="region of interest" description="Disordered" evidence="5">
    <location>
        <begin position="201"/>
        <end position="253"/>
    </location>
</feature>
<dbReference type="GO" id="GO:0000387">
    <property type="term" value="P:spliceosomal snRNP assembly"/>
    <property type="evidence" value="ECO:0007669"/>
    <property type="project" value="TreeGrafter"/>
</dbReference>
<dbReference type="InterPro" id="IPR039924">
    <property type="entry name" value="ICln/Lot5/Saf5"/>
</dbReference>